<dbReference type="CDD" id="cd16448">
    <property type="entry name" value="RING-H2"/>
    <property type="match status" value="1"/>
</dbReference>
<evidence type="ECO:0000259" key="5">
    <source>
        <dbReference type="PROSITE" id="PS50089"/>
    </source>
</evidence>
<keyword evidence="2 4" id="KW-0863">Zinc-finger</keyword>
<dbReference type="SMART" id="SM00184">
    <property type="entry name" value="RING"/>
    <property type="match status" value="1"/>
</dbReference>
<sequence>MSHVRIAKMVYYKFGRCVVCLKSLYHENIYTLKNCNHTFHHECITKWISEGSETCPRCRVSATLNDIKQLFVEEACDSSEENNVELTHSSCNMITEYPTANDSFDKKFCDLAIKLDNENFKYAKFVKIKNRWKEINRDKCCEKNCINKPFAKYIKGNNYGNLINWDKIKYIKCIVEKRGRDKYVRVYAENLFKKPQNCFDYSLYYFEIKCKIEGELDNTKTYTMNIGLKNCSTHNHIKYSAYYATIYNEKNKTFAPDNICWKNEDILGVD</sequence>
<dbReference type="AlphaFoldDB" id="A0A6V7XXJ2"/>
<dbReference type="PANTHER" id="PTHR45969:SF69">
    <property type="entry name" value="FINGER DOMAIN PROTEIN, PUTATIVE (AFU_ORTHOLOGUE AFUA_3G12190)-RELATED"/>
    <property type="match status" value="1"/>
</dbReference>
<evidence type="ECO:0000256" key="4">
    <source>
        <dbReference type="PROSITE-ProRule" id="PRU00175"/>
    </source>
</evidence>
<feature type="domain" description="RING-type" evidence="5">
    <location>
        <begin position="17"/>
        <end position="59"/>
    </location>
</feature>
<dbReference type="EMBL" id="CAJEWN010002369">
    <property type="protein sequence ID" value="CAD2203337.1"/>
    <property type="molecule type" value="Genomic_DNA"/>
</dbReference>
<dbReference type="GO" id="GO:0008270">
    <property type="term" value="F:zinc ion binding"/>
    <property type="evidence" value="ECO:0007669"/>
    <property type="project" value="UniProtKB-KW"/>
</dbReference>
<name>A0A6V7XXJ2_MELEN</name>
<dbReference type="SUPFAM" id="SSF57850">
    <property type="entry name" value="RING/U-box"/>
    <property type="match status" value="1"/>
</dbReference>
<evidence type="ECO:0000313" key="6">
    <source>
        <dbReference type="EMBL" id="CAD2203337.1"/>
    </source>
</evidence>
<evidence type="ECO:0000313" key="7">
    <source>
        <dbReference type="Proteomes" id="UP000580250"/>
    </source>
</evidence>
<dbReference type="OrthoDB" id="5855253at2759"/>
<dbReference type="Pfam" id="PF13639">
    <property type="entry name" value="zf-RING_2"/>
    <property type="match status" value="1"/>
</dbReference>
<gene>
    <name evidence="6" type="ORF">MENT_LOCUS57020</name>
</gene>
<dbReference type="PROSITE" id="PS50089">
    <property type="entry name" value="ZF_RING_2"/>
    <property type="match status" value="1"/>
</dbReference>
<comment type="caution">
    <text evidence="6">The sequence shown here is derived from an EMBL/GenBank/DDBJ whole genome shotgun (WGS) entry which is preliminary data.</text>
</comment>
<dbReference type="Gene3D" id="3.30.40.10">
    <property type="entry name" value="Zinc/RING finger domain, C3HC4 (zinc finger)"/>
    <property type="match status" value="1"/>
</dbReference>
<evidence type="ECO:0000256" key="1">
    <source>
        <dbReference type="ARBA" id="ARBA00022723"/>
    </source>
</evidence>
<accession>A0A6V7XXJ2</accession>
<reference evidence="6 7" key="1">
    <citation type="submission" date="2020-08" db="EMBL/GenBank/DDBJ databases">
        <authorList>
            <person name="Koutsovoulos G."/>
            <person name="Danchin GJ E."/>
        </authorList>
    </citation>
    <scope>NUCLEOTIDE SEQUENCE [LARGE SCALE GENOMIC DNA]</scope>
</reference>
<evidence type="ECO:0000256" key="3">
    <source>
        <dbReference type="ARBA" id="ARBA00022833"/>
    </source>
</evidence>
<keyword evidence="1" id="KW-0479">Metal-binding</keyword>
<dbReference type="Proteomes" id="UP000580250">
    <property type="component" value="Unassembled WGS sequence"/>
</dbReference>
<proteinExistence type="predicted"/>
<evidence type="ECO:0000256" key="2">
    <source>
        <dbReference type="ARBA" id="ARBA00022771"/>
    </source>
</evidence>
<dbReference type="PANTHER" id="PTHR45969">
    <property type="entry name" value="RING ZINC FINGER PROTEIN-RELATED"/>
    <property type="match status" value="1"/>
</dbReference>
<dbReference type="GO" id="GO:0016567">
    <property type="term" value="P:protein ubiquitination"/>
    <property type="evidence" value="ECO:0007669"/>
    <property type="project" value="TreeGrafter"/>
</dbReference>
<dbReference type="InterPro" id="IPR013083">
    <property type="entry name" value="Znf_RING/FYVE/PHD"/>
</dbReference>
<dbReference type="GO" id="GO:0061630">
    <property type="term" value="F:ubiquitin protein ligase activity"/>
    <property type="evidence" value="ECO:0007669"/>
    <property type="project" value="TreeGrafter"/>
</dbReference>
<keyword evidence="3" id="KW-0862">Zinc</keyword>
<protein>
    <recommendedName>
        <fullName evidence="5">RING-type domain-containing protein</fullName>
    </recommendedName>
</protein>
<dbReference type="InterPro" id="IPR001841">
    <property type="entry name" value="Znf_RING"/>
</dbReference>
<organism evidence="6 7">
    <name type="scientific">Meloidogyne enterolobii</name>
    <name type="common">Root-knot nematode worm</name>
    <name type="synonym">Meloidogyne mayaguensis</name>
    <dbReference type="NCBI Taxonomy" id="390850"/>
    <lineage>
        <taxon>Eukaryota</taxon>
        <taxon>Metazoa</taxon>
        <taxon>Ecdysozoa</taxon>
        <taxon>Nematoda</taxon>
        <taxon>Chromadorea</taxon>
        <taxon>Rhabditida</taxon>
        <taxon>Tylenchina</taxon>
        <taxon>Tylenchomorpha</taxon>
        <taxon>Tylenchoidea</taxon>
        <taxon>Meloidogynidae</taxon>
        <taxon>Meloidogyninae</taxon>
        <taxon>Meloidogyne</taxon>
    </lineage>
</organism>